<protein>
    <submittedName>
        <fullName evidence="1">Uncharacterized protein</fullName>
    </submittedName>
</protein>
<gene>
    <name evidence="1" type="ORF">Megvenef_01506</name>
</gene>
<accession>A0ABU5NEE1</accession>
<organism evidence="1 2">
    <name type="scientific">Candidatus Megaera venefica</name>
    <dbReference type="NCBI Taxonomy" id="2055910"/>
    <lineage>
        <taxon>Bacteria</taxon>
        <taxon>Pseudomonadati</taxon>
        <taxon>Pseudomonadota</taxon>
        <taxon>Alphaproteobacteria</taxon>
        <taxon>Rickettsiales</taxon>
        <taxon>Rickettsiaceae</taxon>
        <taxon>Candidatus Megaera</taxon>
    </lineage>
</organism>
<sequence length="60" mass="7067">MEQKKLSLFVPNLQESNHKYTEIILRVTSQQKKFWQSLPDGSRRKIFEKGVLAFINDTLS</sequence>
<keyword evidence="2" id="KW-1185">Reference proteome</keyword>
<comment type="caution">
    <text evidence="1">The sequence shown here is derived from an EMBL/GenBank/DDBJ whole genome shotgun (WGS) entry which is preliminary data.</text>
</comment>
<reference evidence="1 2" key="1">
    <citation type="submission" date="2023-03" db="EMBL/GenBank/DDBJ databases">
        <title>Host association and intracellularity evolved multiple times independently in the Rickettsiales.</title>
        <authorList>
            <person name="Castelli M."/>
            <person name="Nardi T."/>
            <person name="Gammuto L."/>
            <person name="Bellinzona G."/>
            <person name="Sabaneyeva E."/>
            <person name="Potekhin A."/>
            <person name="Serra V."/>
            <person name="Petroni G."/>
            <person name="Sassera D."/>
        </authorList>
    </citation>
    <scope>NUCLEOTIDE SEQUENCE [LARGE SCALE GENOMIC DNA]</scope>
    <source>
        <strain evidence="1 2">Sr 2-6</strain>
    </source>
</reference>
<name>A0ABU5NEE1_9RICK</name>
<dbReference type="EMBL" id="JARJFB010000161">
    <property type="protein sequence ID" value="MEA0971526.1"/>
    <property type="molecule type" value="Genomic_DNA"/>
</dbReference>
<proteinExistence type="predicted"/>
<evidence type="ECO:0000313" key="1">
    <source>
        <dbReference type="EMBL" id="MEA0971526.1"/>
    </source>
</evidence>
<dbReference type="Proteomes" id="UP001291687">
    <property type="component" value="Unassembled WGS sequence"/>
</dbReference>
<evidence type="ECO:0000313" key="2">
    <source>
        <dbReference type="Proteomes" id="UP001291687"/>
    </source>
</evidence>